<evidence type="ECO:0000256" key="2">
    <source>
        <dbReference type="ARBA" id="ARBA00008766"/>
    </source>
</evidence>
<keyword evidence="11" id="KW-1185">Reference proteome</keyword>
<dbReference type="GeneID" id="30177916"/>
<comment type="similarity">
    <text evidence="2">Belongs to the peptidase M24B family.</text>
</comment>
<name>A0A1E3NM60_9ASCO</name>
<keyword evidence="5" id="KW-0464">Manganese</keyword>
<dbReference type="GO" id="GO:0046872">
    <property type="term" value="F:metal ion binding"/>
    <property type="evidence" value="ECO:0007669"/>
    <property type="project" value="UniProtKB-KW"/>
</dbReference>
<accession>A0A1E3NM60</accession>
<feature type="domain" description="Peptidase M24" evidence="7">
    <location>
        <begin position="403"/>
        <end position="623"/>
    </location>
</feature>
<evidence type="ECO:0000259" key="7">
    <source>
        <dbReference type="Pfam" id="PF00557"/>
    </source>
</evidence>
<evidence type="ECO:0008006" key="12">
    <source>
        <dbReference type="Google" id="ProtNLM"/>
    </source>
</evidence>
<dbReference type="GO" id="GO:0005737">
    <property type="term" value="C:cytoplasm"/>
    <property type="evidence" value="ECO:0007669"/>
    <property type="project" value="UniProtKB-ARBA"/>
</dbReference>
<feature type="domain" description="Creatinase N-terminal" evidence="8">
    <location>
        <begin position="87"/>
        <end position="216"/>
    </location>
</feature>
<dbReference type="PANTHER" id="PTHR43763:SF6">
    <property type="entry name" value="XAA-PRO AMINOPEPTIDASE 1"/>
    <property type="match status" value="1"/>
</dbReference>
<dbReference type="STRING" id="763406.A0A1E3NM60"/>
<gene>
    <name evidence="10" type="ORF">PICMEDRAFT_16505</name>
</gene>
<sequence length="693" mass="78930">MSYVQEKWSPAKEKQLIESPDYKTSCLSTLKSFLSFSSGGSGSSNSSSEDGSDMDGTSDMRHAYSFSSNDDDVQPIRIFSQFDSTQRLKRLRTLMKLNNLTAYIIPSEDEHQSEYTSVKDQRRAYISGFTGSAGVAIVTLHSAALSTDSRYFLQASEQLDGNWTLLKQGVKGYPSWMVWGIDECVYQMDQMGETGDIGVGPRLITWSMGNDLIRKTHENNIRLVNDLDKNLIDAIRGKLKDTGNHEVSIYPYKYSGMDTSDKIVRVRKMMQQEGCFAYVSNMLDSIAYLLNLRGNDIIFNPVFFCYVIIYMDEVVLYIDKKKLTAEVQTYLSDLRIDVRVYDQIWNDLPAITNKSPEEKESNKICLELNSSYSIYINIPSTYEIVFRSILTELKGVKNDIEMENLRESQTIDSLAIVRFLSWFDANHPKRRLNELDVVDKLYEFRNKSLKFKGLSFETIAASGANAAIVHYEPTSDNFGEIETDNVLLLDSGGQYLEGTTDITRTTYVYRDKKPSDELRRSYTLVLKGHLNIAMLRFKFGTSSYYIDSLGRAPLRQYGLDYGHGTGHGIDNYICVHAGPCGLSPSRTSYNYKPLEAGNFISDEPGYYKAGEYGIRIESDVLVVNGDDGRLQFEYLTMVPFCRDLIDLAYLSSEQVKWVDEYHRTVYETLVPHLEAVDDVLAIEWLRRATEPLR</sequence>
<organism evidence="10 11">
    <name type="scientific">Pichia membranifaciens NRRL Y-2026</name>
    <dbReference type="NCBI Taxonomy" id="763406"/>
    <lineage>
        <taxon>Eukaryota</taxon>
        <taxon>Fungi</taxon>
        <taxon>Dikarya</taxon>
        <taxon>Ascomycota</taxon>
        <taxon>Saccharomycotina</taxon>
        <taxon>Pichiomycetes</taxon>
        <taxon>Pichiales</taxon>
        <taxon>Pichiaceae</taxon>
        <taxon>Pichia</taxon>
    </lineage>
</organism>
<evidence type="ECO:0000313" key="11">
    <source>
        <dbReference type="Proteomes" id="UP000094455"/>
    </source>
</evidence>
<proteinExistence type="inferred from homology"/>
<dbReference type="GO" id="GO:0070006">
    <property type="term" value="F:metalloaminopeptidase activity"/>
    <property type="evidence" value="ECO:0007669"/>
    <property type="project" value="InterPro"/>
</dbReference>
<dbReference type="Gene3D" id="3.40.350.10">
    <property type="entry name" value="Creatinase/prolidase N-terminal domain"/>
    <property type="match status" value="2"/>
</dbReference>
<dbReference type="Proteomes" id="UP000094455">
    <property type="component" value="Unassembled WGS sequence"/>
</dbReference>
<dbReference type="SUPFAM" id="SSF55920">
    <property type="entry name" value="Creatinase/aminopeptidase"/>
    <property type="match status" value="1"/>
</dbReference>
<dbReference type="AlphaFoldDB" id="A0A1E3NM60"/>
<comment type="cofactor">
    <cofactor evidence="1">
        <name>Mn(2+)</name>
        <dbReference type="ChEBI" id="CHEBI:29035"/>
    </cofactor>
</comment>
<keyword evidence="3" id="KW-0479">Metal-binding</keyword>
<reference evidence="10 11" key="1">
    <citation type="journal article" date="2016" name="Proc. Natl. Acad. Sci. U.S.A.">
        <title>Comparative genomics of biotechnologically important yeasts.</title>
        <authorList>
            <person name="Riley R."/>
            <person name="Haridas S."/>
            <person name="Wolfe K.H."/>
            <person name="Lopes M.R."/>
            <person name="Hittinger C.T."/>
            <person name="Goeker M."/>
            <person name="Salamov A.A."/>
            <person name="Wisecaver J.H."/>
            <person name="Long T.M."/>
            <person name="Calvey C.H."/>
            <person name="Aerts A.L."/>
            <person name="Barry K.W."/>
            <person name="Choi C."/>
            <person name="Clum A."/>
            <person name="Coughlan A.Y."/>
            <person name="Deshpande S."/>
            <person name="Douglass A.P."/>
            <person name="Hanson S.J."/>
            <person name="Klenk H.-P."/>
            <person name="LaButti K.M."/>
            <person name="Lapidus A."/>
            <person name="Lindquist E.A."/>
            <person name="Lipzen A.M."/>
            <person name="Meier-Kolthoff J.P."/>
            <person name="Ohm R.A."/>
            <person name="Otillar R.P."/>
            <person name="Pangilinan J.L."/>
            <person name="Peng Y."/>
            <person name="Rokas A."/>
            <person name="Rosa C.A."/>
            <person name="Scheuner C."/>
            <person name="Sibirny A.A."/>
            <person name="Slot J.C."/>
            <person name="Stielow J.B."/>
            <person name="Sun H."/>
            <person name="Kurtzman C.P."/>
            <person name="Blackwell M."/>
            <person name="Grigoriev I.V."/>
            <person name="Jeffries T.W."/>
        </authorList>
    </citation>
    <scope>NUCLEOTIDE SEQUENCE [LARGE SCALE GENOMIC DNA]</scope>
    <source>
        <strain evidence="10 11">NRRL Y-2026</strain>
    </source>
</reference>
<dbReference type="SUPFAM" id="SSF53092">
    <property type="entry name" value="Creatinase/prolidase N-terminal domain"/>
    <property type="match status" value="1"/>
</dbReference>
<feature type="region of interest" description="Disordered" evidence="6">
    <location>
        <begin position="37"/>
        <end position="68"/>
    </location>
</feature>
<dbReference type="Pfam" id="PF01321">
    <property type="entry name" value="Creatinase_N"/>
    <property type="match status" value="1"/>
</dbReference>
<dbReference type="InterPro" id="IPR050422">
    <property type="entry name" value="X-Pro_aminopeptidase_P"/>
</dbReference>
<dbReference type="OrthoDB" id="9995434at2759"/>
<evidence type="ECO:0000256" key="1">
    <source>
        <dbReference type="ARBA" id="ARBA00001936"/>
    </source>
</evidence>
<dbReference type="InterPro" id="IPR033740">
    <property type="entry name" value="Pept_M24B"/>
</dbReference>
<evidence type="ECO:0000259" key="8">
    <source>
        <dbReference type="Pfam" id="PF01321"/>
    </source>
</evidence>
<feature type="compositionally biased region" description="Low complexity" evidence="6">
    <location>
        <begin position="37"/>
        <end position="57"/>
    </location>
</feature>
<evidence type="ECO:0000256" key="4">
    <source>
        <dbReference type="ARBA" id="ARBA00022801"/>
    </source>
</evidence>
<evidence type="ECO:0000256" key="3">
    <source>
        <dbReference type="ARBA" id="ARBA00022723"/>
    </source>
</evidence>
<dbReference type="InterPro" id="IPR000994">
    <property type="entry name" value="Pept_M24"/>
</dbReference>
<dbReference type="PANTHER" id="PTHR43763">
    <property type="entry name" value="XAA-PRO AMINOPEPTIDASE 1"/>
    <property type="match status" value="1"/>
</dbReference>
<dbReference type="InterPro" id="IPR000587">
    <property type="entry name" value="Creatinase_N"/>
</dbReference>
<dbReference type="InterPro" id="IPR032416">
    <property type="entry name" value="Peptidase_M24_C"/>
</dbReference>
<dbReference type="Pfam" id="PF16188">
    <property type="entry name" value="Peptidase_M24_C"/>
    <property type="match status" value="1"/>
</dbReference>
<protein>
    <recommendedName>
        <fullName evidence="12">Xaa-Pro aminopeptidase P</fullName>
    </recommendedName>
</protein>
<evidence type="ECO:0000313" key="10">
    <source>
        <dbReference type="EMBL" id="ODQ46668.1"/>
    </source>
</evidence>
<dbReference type="InterPro" id="IPR036005">
    <property type="entry name" value="Creatinase/aminopeptidase-like"/>
</dbReference>
<evidence type="ECO:0000259" key="9">
    <source>
        <dbReference type="Pfam" id="PF16188"/>
    </source>
</evidence>
<dbReference type="FunFam" id="3.90.230.10:FF:000009">
    <property type="entry name" value="xaa-Pro aminopeptidase 2"/>
    <property type="match status" value="1"/>
</dbReference>
<feature type="domain" description="Peptidase M24 C-terminal" evidence="9">
    <location>
        <begin position="630"/>
        <end position="692"/>
    </location>
</feature>
<dbReference type="FunFam" id="3.40.350.10:FF:000003">
    <property type="entry name" value="Xaa-pro aminopeptidase P"/>
    <property type="match status" value="1"/>
</dbReference>
<dbReference type="Pfam" id="PF00557">
    <property type="entry name" value="Peptidase_M24"/>
    <property type="match status" value="1"/>
</dbReference>
<evidence type="ECO:0000256" key="6">
    <source>
        <dbReference type="SAM" id="MobiDB-lite"/>
    </source>
</evidence>
<dbReference type="InterPro" id="IPR029149">
    <property type="entry name" value="Creatin/AminoP/Spt16_N"/>
</dbReference>
<dbReference type="RefSeq" id="XP_019017781.1">
    <property type="nucleotide sequence ID" value="XM_019161229.1"/>
</dbReference>
<dbReference type="Pfam" id="PF16189">
    <property type="entry name" value="Creatinase_N_2"/>
    <property type="match status" value="1"/>
</dbReference>
<dbReference type="EMBL" id="KV454003">
    <property type="protein sequence ID" value="ODQ46668.1"/>
    <property type="molecule type" value="Genomic_DNA"/>
</dbReference>
<dbReference type="CDD" id="cd01085">
    <property type="entry name" value="APP"/>
    <property type="match status" value="1"/>
</dbReference>
<keyword evidence="4" id="KW-0378">Hydrolase</keyword>
<dbReference type="Gene3D" id="3.90.230.10">
    <property type="entry name" value="Creatinase/methionine aminopeptidase superfamily"/>
    <property type="match status" value="1"/>
</dbReference>
<evidence type="ECO:0000256" key="5">
    <source>
        <dbReference type="ARBA" id="ARBA00023211"/>
    </source>
</evidence>